<proteinExistence type="predicted"/>
<dbReference type="RefSeq" id="WP_190783590.1">
    <property type="nucleotide sequence ID" value="NZ_JACWZZ010000001.1"/>
</dbReference>
<reference evidence="1 2" key="1">
    <citation type="submission" date="2020-09" db="EMBL/GenBank/DDBJ databases">
        <authorList>
            <person name="Kim M.K."/>
        </authorList>
    </citation>
    <scope>NUCLEOTIDE SEQUENCE [LARGE SCALE GENOMIC DNA]</scope>
    <source>
        <strain evidence="1 2">BT646</strain>
    </source>
</reference>
<sequence length="78" mass="8406">MKSQNHKFSLGLPHYDGLGAAVSALSVSSDTRRAAQEADQLLALDTWDMQTSSLSADELVRGPSYRRFAAATALLLPE</sequence>
<organism evidence="1 2">
    <name type="scientific">Hymenobacter duratus</name>
    <dbReference type="NCBI Taxonomy" id="2771356"/>
    <lineage>
        <taxon>Bacteria</taxon>
        <taxon>Pseudomonadati</taxon>
        <taxon>Bacteroidota</taxon>
        <taxon>Cytophagia</taxon>
        <taxon>Cytophagales</taxon>
        <taxon>Hymenobacteraceae</taxon>
        <taxon>Hymenobacter</taxon>
    </lineage>
</organism>
<dbReference type="EMBL" id="JACWZZ010000001">
    <property type="protein sequence ID" value="MBD2714558.1"/>
    <property type="molecule type" value="Genomic_DNA"/>
</dbReference>
<protein>
    <submittedName>
        <fullName evidence="1">Uncharacterized protein</fullName>
    </submittedName>
</protein>
<dbReference type="Proteomes" id="UP000642468">
    <property type="component" value="Unassembled WGS sequence"/>
</dbReference>
<evidence type="ECO:0000313" key="1">
    <source>
        <dbReference type="EMBL" id="MBD2714558.1"/>
    </source>
</evidence>
<comment type="caution">
    <text evidence="1">The sequence shown here is derived from an EMBL/GenBank/DDBJ whole genome shotgun (WGS) entry which is preliminary data.</text>
</comment>
<evidence type="ECO:0000313" key="2">
    <source>
        <dbReference type="Proteomes" id="UP000642468"/>
    </source>
</evidence>
<gene>
    <name evidence="1" type="ORF">IC231_05890</name>
</gene>
<accession>A0ABR8JG61</accession>
<keyword evidence="2" id="KW-1185">Reference proteome</keyword>
<name>A0ABR8JG61_9BACT</name>